<dbReference type="PRINTS" id="PR00421">
    <property type="entry name" value="THIOREDOXIN"/>
</dbReference>
<dbReference type="Pfam" id="PF00085">
    <property type="entry name" value="Thioredoxin"/>
    <property type="match status" value="2"/>
</dbReference>
<feature type="domain" description="Thioredoxin" evidence="15">
    <location>
        <begin position="339"/>
        <end position="480"/>
    </location>
</feature>
<evidence type="ECO:0000259" key="15">
    <source>
        <dbReference type="PROSITE" id="PS51352"/>
    </source>
</evidence>
<feature type="chain" id="PRO_5044969575" description="Protein disulfide-isomerase" evidence="13">
    <location>
        <begin position="22"/>
        <end position="520"/>
    </location>
</feature>
<comment type="function">
    <text evidence="2">Participates in the folding of proteins containing disulfide bonds, may be involved in glycosylation, prolyl hydroxylation and triglyceride transfer.</text>
</comment>
<keyword evidence="17" id="KW-1185">Reference proteome</keyword>
<evidence type="ECO:0000256" key="1">
    <source>
        <dbReference type="ARBA" id="ARBA00001182"/>
    </source>
</evidence>
<dbReference type="EC" id="5.3.4.1" evidence="5 13"/>
<dbReference type="CDD" id="cd02982">
    <property type="entry name" value="PDI_b'_family"/>
    <property type="match status" value="1"/>
</dbReference>
<dbReference type="Proteomes" id="UP000422736">
    <property type="component" value="Chromosome 1"/>
</dbReference>
<feature type="domain" description="Thioredoxin" evidence="15">
    <location>
        <begin position="21"/>
        <end position="139"/>
    </location>
</feature>
<keyword evidence="6 13" id="KW-0732">Signal</keyword>
<comment type="subcellular location">
    <subcellularLocation>
        <location evidence="3">Endoplasmic reticulum lumen</location>
    </subcellularLocation>
</comment>
<evidence type="ECO:0000256" key="6">
    <source>
        <dbReference type="ARBA" id="ARBA00022729"/>
    </source>
</evidence>
<dbReference type="NCBIfam" id="TIGR01126">
    <property type="entry name" value="pdi_dom"/>
    <property type="match status" value="1"/>
</dbReference>
<evidence type="ECO:0000256" key="5">
    <source>
        <dbReference type="ARBA" id="ARBA00012723"/>
    </source>
</evidence>
<gene>
    <name evidence="16" type="primary">PDI1</name>
    <name evidence="16" type="ORF">FIM1_809</name>
</gene>
<keyword evidence="11" id="KW-0676">Redox-active center</keyword>
<name>A0ABX6EPL6_KLUMA</name>
<dbReference type="PANTHER" id="PTHR18929">
    <property type="entry name" value="PROTEIN DISULFIDE ISOMERASE"/>
    <property type="match status" value="1"/>
</dbReference>
<dbReference type="InterPro" id="IPR036249">
    <property type="entry name" value="Thioredoxin-like_sf"/>
</dbReference>
<accession>A0ABX6EPL6</accession>
<keyword evidence="10 13" id="KW-0413">Isomerase</keyword>
<organism evidence="16 17">
    <name type="scientific">Kluyveromyces marxianus</name>
    <name type="common">Yeast</name>
    <name type="synonym">Candida kefyr</name>
    <dbReference type="NCBI Taxonomy" id="4911"/>
    <lineage>
        <taxon>Eukaryota</taxon>
        <taxon>Fungi</taxon>
        <taxon>Dikarya</taxon>
        <taxon>Ascomycota</taxon>
        <taxon>Saccharomycotina</taxon>
        <taxon>Saccharomycetes</taxon>
        <taxon>Saccharomycetales</taxon>
        <taxon>Saccharomycetaceae</taxon>
        <taxon>Kluyveromyces</taxon>
    </lineage>
</organism>
<keyword evidence="7" id="KW-0677">Repeat</keyword>
<keyword evidence="8" id="KW-0256">Endoplasmic reticulum</keyword>
<feature type="region of interest" description="Disordered" evidence="14">
    <location>
        <begin position="500"/>
        <end position="520"/>
    </location>
</feature>
<comment type="catalytic activity">
    <reaction evidence="1 13">
        <text>Catalyzes the rearrangement of -S-S- bonds in proteins.</text>
        <dbReference type="EC" id="5.3.4.1"/>
    </reaction>
</comment>
<feature type="signal peptide" evidence="13">
    <location>
        <begin position="1"/>
        <end position="21"/>
    </location>
</feature>
<keyword evidence="9" id="KW-1015">Disulfide bond</keyword>
<dbReference type="InterPro" id="IPR005792">
    <property type="entry name" value="Prot_disulphide_isomerase"/>
</dbReference>
<evidence type="ECO:0000256" key="10">
    <source>
        <dbReference type="ARBA" id="ARBA00023235"/>
    </source>
</evidence>
<dbReference type="Gene3D" id="3.40.30.10">
    <property type="entry name" value="Glutaredoxin"/>
    <property type="match status" value="4"/>
</dbReference>
<evidence type="ECO:0000256" key="13">
    <source>
        <dbReference type="RuleBase" id="RU361130"/>
    </source>
</evidence>
<dbReference type="InterPro" id="IPR013766">
    <property type="entry name" value="Thioredoxin_domain"/>
</dbReference>
<dbReference type="InterPro" id="IPR005788">
    <property type="entry name" value="PDI_thioredoxin-like_dom"/>
</dbReference>
<comment type="similarity">
    <text evidence="4 12">Belongs to the protein disulfide isomerase family.</text>
</comment>
<dbReference type="InterPro" id="IPR017937">
    <property type="entry name" value="Thioredoxin_CS"/>
</dbReference>
<evidence type="ECO:0000256" key="8">
    <source>
        <dbReference type="ARBA" id="ARBA00022824"/>
    </source>
</evidence>
<evidence type="ECO:0000256" key="9">
    <source>
        <dbReference type="ARBA" id="ARBA00023157"/>
    </source>
</evidence>
<evidence type="ECO:0000256" key="11">
    <source>
        <dbReference type="ARBA" id="ARBA00023284"/>
    </source>
</evidence>
<dbReference type="CDD" id="cd02961">
    <property type="entry name" value="PDI_a_family"/>
    <property type="match status" value="1"/>
</dbReference>
<proteinExistence type="inferred from homology"/>
<evidence type="ECO:0000256" key="12">
    <source>
        <dbReference type="RuleBase" id="RU004208"/>
    </source>
</evidence>
<evidence type="ECO:0000256" key="2">
    <source>
        <dbReference type="ARBA" id="ARBA00002692"/>
    </source>
</evidence>
<dbReference type="CDD" id="cd02981">
    <property type="entry name" value="PDI_b_family"/>
    <property type="match status" value="1"/>
</dbReference>
<evidence type="ECO:0000256" key="7">
    <source>
        <dbReference type="ARBA" id="ARBA00022737"/>
    </source>
</evidence>
<dbReference type="PROSITE" id="PS51352">
    <property type="entry name" value="THIOREDOXIN_2"/>
    <property type="match status" value="2"/>
</dbReference>
<dbReference type="Pfam" id="PF13848">
    <property type="entry name" value="Thioredoxin_6"/>
    <property type="match status" value="1"/>
</dbReference>
<dbReference type="SUPFAM" id="SSF52833">
    <property type="entry name" value="Thioredoxin-like"/>
    <property type="match status" value="4"/>
</dbReference>
<sequence>MLFGKTIKLGLATLMAVNAAAQEEATAPEDSAVIKLTSETFEDFIKEHPLVLAEFYAPWCGHCKHLAPEYVKAADELEDKDIPLAQIDCTENQQLCQEQGIPGYPSLKVFRNGNSKPAGEYQGPREAKAIVNYMLKQSEPAVRVIEDEKEFKELVVKNLDNVLVVDGNVPKFNETFYQIADNLRDDYSFIQHGSDGKLRVYLPKETEPIVYDGDKYDAEAVSSWIAVEAFPYFGDVNGETYQAYMAAKIPLAYFFYTTPEEREEYEPHFVALAKKYRGKVNFAGLDASKFGRHAENLNHKQQFPLFAIHDTVKDLKYGLPQLSDEDFAALEKPLKLATKDIEKFVKDFLDEAVDPIVKSEEIPEKQEQYTFKIVGKNHDEIVRDPKKDVLVKYYAPWCGHCKRLAPIYENMAEFVHEAEELKDKVLIANIDATANDVQNVEIPGFPAIYLWPAGEKSEPIPFEGPRTIEAFLTFIKENGTHGVDGVSLYEEYVIALEKKKQEEEAADEADDEDELDQDEL</sequence>
<evidence type="ECO:0000313" key="16">
    <source>
        <dbReference type="EMBL" id="QGN14156.1"/>
    </source>
</evidence>
<dbReference type="NCBIfam" id="TIGR01130">
    <property type="entry name" value="ER_PDI_fam"/>
    <property type="match status" value="1"/>
</dbReference>
<feature type="compositionally biased region" description="Acidic residues" evidence="14">
    <location>
        <begin position="504"/>
        <end position="520"/>
    </location>
</feature>
<dbReference type="PROSITE" id="PS00194">
    <property type="entry name" value="THIOREDOXIN_1"/>
    <property type="match status" value="2"/>
</dbReference>
<evidence type="ECO:0000313" key="17">
    <source>
        <dbReference type="Proteomes" id="UP000422736"/>
    </source>
</evidence>
<dbReference type="CDD" id="cd02995">
    <property type="entry name" value="PDI_a_PDI_a'_C"/>
    <property type="match status" value="1"/>
</dbReference>
<evidence type="ECO:0000256" key="4">
    <source>
        <dbReference type="ARBA" id="ARBA00006347"/>
    </source>
</evidence>
<dbReference type="PANTHER" id="PTHR18929:SF132">
    <property type="entry name" value="PROTEIN DISULFIDE-ISOMERASE A3"/>
    <property type="match status" value="1"/>
</dbReference>
<reference evidence="16 17" key="1">
    <citation type="submission" date="2016-03" db="EMBL/GenBank/DDBJ databases">
        <title>How can Kluyveromyces marxianus grow so fast - potential evolutionary course in Saccharomyces Complex revealed by comparative genomics.</title>
        <authorList>
            <person name="Mo W."/>
            <person name="Lu W."/>
            <person name="Yang X."/>
            <person name="Qi J."/>
            <person name="Lv H."/>
        </authorList>
    </citation>
    <scope>NUCLEOTIDE SEQUENCE [LARGE SCALE GENOMIC DNA]</scope>
    <source>
        <strain evidence="16 17">FIM1</strain>
    </source>
</reference>
<protein>
    <recommendedName>
        <fullName evidence="5 13">Protein disulfide-isomerase</fullName>
        <ecNumber evidence="5 13">5.3.4.1</ecNumber>
    </recommendedName>
</protein>
<dbReference type="EMBL" id="CP015054">
    <property type="protein sequence ID" value="QGN14156.1"/>
    <property type="molecule type" value="Genomic_DNA"/>
</dbReference>
<evidence type="ECO:0000256" key="14">
    <source>
        <dbReference type="SAM" id="MobiDB-lite"/>
    </source>
</evidence>
<evidence type="ECO:0000256" key="3">
    <source>
        <dbReference type="ARBA" id="ARBA00004319"/>
    </source>
</evidence>